<sequence>MRRIYLLWLLGIIILMPISLTSCSDDNIGSSNDLIGTWESVSLSGWYKENKEIVEQWEDEPDDDFKIVFNEDGTFESYERYYGQWHGGLEGTWTYKGGKIYTRDYEYDEEEVVTVKKLTSSQLVTEYHHKHMDTEEGIVYEEYQSTVYRKISD</sequence>
<evidence type="ECO:0000313" key="4">
    <source>
        <dbReference type="EMBL" id="MRZ07791.1"/>
    </source>
</evidence>
<evidence type="ECO:0000313" key="6">
    <source>
        <dbReference type="Proteomes" id="UP000450599"/>
    </source>
</evidence>
<dbReference type="PROSITE" id="PS51257">
    <property type="entry name" value="PROKAR_LIPOPROTEIN"/>
    <property type="match status" value="1"/>
</dbReference>
<evidence type="ECO:0000313" key="5">
    <source>
        <dbReference type="Proteomes" id="UP000095332"/>
    </source>
</evidence>
<evidence type="ECO:0000313" key="2">
    <source>
        <dbReference type="EMBL" id="CUQ43426.1"/>
    </source>
</evidence>
<dbReference type="Proteomes" id="UP000095332">
    <property type="component" value="Unassembled WGS sequence"/>
</dbReference>
<dbReference type="RefSeq" id="WP_057328975.1">
    <property type="nucleotide sequence ID" value="NZ_CZBM01000012.1"/>
</dbReference>
<dbReference type="EMBL" id="CZBM01000012">
    <property type="protein sequence ID" value="CUQ43426.1"/>
    <property type="molecule type" value="Genomic_DNA"/>
</dbReference>
<protein>
    <recommendedName>
        <fullName evidence="1">Lipocalin-like domain-containing protein</fullName>
    </recommendedName>
</protein>
<dbReference type="EMBL" id="WKMX01000016">
    <property type="protein sequence ID" value="MRZ07791.1"/>
    <property type="molecule type" value="Genomic_DNA"/>
</dbReference>
<feature type="domain" description="Lipocalin-like" evidence="1">
    <location>
        <begin position="34"/>
        <end position="124"/>
    </location>
</feature>
<reference evidence="6 7" key="2">
    <citation type="journal article" date="2019" name="Nat. Med.">
        <title>A library of human gut bacterial isolates paired with longitudinal multiomics data enables mechanistic microbiome research.</title>
        <authorList>
            <person name="Poyet M."/>
            <person name="Groussin M."/>
            <person name="Gibbons S.M."/>
            <person name="Avila-Pacheco J."/>
            <person name="Jiang X."/>
            <person name="Kearney S.M."/>
            <person name="Perrotta A.R."/>
            <person name="Berdy B."/>
            <person name="Zhao S."/>
            <person name="Lieberman T.D."/>
            <person name="Swanson P.K."/>
            <person name="Smith M."/>
            <person name="Roesemann S."/>
            <person name="Alexander J.E."/>
            <person name="Rich S.A."/>
            <person name="Livny J."/>
            <person name="Vlamakis H."/>
            <person name="Clish C."/>
            <person name="Bullock K."/>
            <person name="Deik A."/>
            <person name="Scott J."/>
            <person name="Pierce K.A."/>
            <person name="Xavier R.J."/>
            <person name="Alm E.J."/>
        </authorList>
    </citation>
    <scope>NUCLEOTIDE SEQUENCE [LARGE SCALE GENOMIC DNA]</scope>
    <source>
        <strain evidence="4 7">BIOML-A10</strain>
        <strain evidence="3 6">BIOML-A11</strain>
    </source>
</reference>
<evidence type="ECO:0000313" key="7">
    <source>
        <dbReference type="Proteomes" id="UP000471216"/>
    </source>
</evidence>
<name>A0A174WCU2_PARDI</name>
<dbReference type="Proteomes" id="UP000471216">
    <property type="component" value="Unassembled WGS sequence"/>
</dbReference>
<dbReference type="Pfam" id="PF13648">
    <property type="entry name" value="Lipocalin_4"/>
    <property type="match status" value="1"/>
</dbReference>
<gene>
    <name evidence="2" type="ORF">ERS852560_02869</name>
    <name evidence="4" type="ORF">GKD54_16575</name>
    <name evidence="3" type="ORF">GKD58_15675</name>
</gene>
<reference evidence="2 5" key="1">
    <citation type="submission" date="2015-09" db="EMBL/GenBank/DDBJ databases">
        <authorList>
            <consortium name="Pathogen Informatics"/>
        </authorList>
    </citation>
    <scope>NUCLEOTIDE SEQUENCE [LARGE SCALE GENOMIC DNA]</scope>
    <source>
        <strain evidence="2 5">2789STDY5834948</strain>
    </source>
</reference>
<evidence type="ECO:0000313" key="3">
    <source>
        <dbReference type="EMBL" id="MRY85678.1"/>
    </source>
</evidence>
<evidence type="ECO:0000259" key="1">
    <source>
        <dbReference type="Pfam" id="PF13648"/>
    </source>
</evidence>
<proteinExistence type="predicted"/>
<dbReference type="EMBL" id="WKMW01000016">
    <property type="protein sequence ID" value="MRY85678.1"/>
    <property type="molecule type" value="Genomic_DNA"/>
</dbReference>
<dbReference type="Proteomes" id="UP000450599">
    <property type="component" value="Unassembled WGS sequence"/>
</dbReference>
<accession>A0A174WCU2</accession>
<dbReference type="AlphaFoldDB" id="A0A174WCU2"/>
<dbReference type="InterPro" id="IPR024311">
    <property type="entry name" value="Lipocalin-like"/>
</dbReference>
<organism evidence="2 5">
    <name type="scientific">Parabacteroides distasonis</name>
    <dbReference type="NCBI Taxonomy" id="823"/>
    <lineage>
        <taxon>Bacteria</taxon>
        <taxon>Pseudomonadati</taxon>
        <taxon>Bacteroidota</taxon>
        <taxon>Bacteroidia</taxon>
        <taxon>Bacteroidales</taxon>
        <taxon>Tannerellaceae</taxon>
        <taxon>Parabacteroides</taxon>
    </lineage>
</organism>